<comment type="subunit">
    <text evidence="7">Part of the 50S ribosomal subunit; part of the 5S rRNA/L5/L18/L25 subcomplex. Contacts the 5S and 23S rRNAs.</text>
</comment>
<evidence type="ECO:0000256" key="5">
    <source>
        <dbReference type="ARBA" id="ARBA00023274"/>
    </source>
</evidence>
<dbReference type="GO" id="GO:0006412">
    <property type="term" value="P:translation"/>
    <property type="evidence" value="ECO:0007669"/>
    <property type="project" value="UniProtKB-UniRule"/>
</dbReference>
<keyword evidence="5 7" id="KW-0687">Ribonucleoprotein</keyword>
<evidence type="ECO:0000256" key="2">
    <source>
        <dbReference type="ARBA" id="ARBA00022730"/>
    </source>
</evidence>
<evidence type="ECO:0000256" key="1">
    <source>
        <dbReference type="ARBA" id="ARBA00007116"/>
    </source>
</evidence>
<dbReference type="HAMAP" id="MF_01337_B">
    <property type="entry name" value="Ribosomal_uL18_B"/>
    <property type="match status" value="1"/>
</dbReference>
<sequence>MNKEKTKRIKQAVRKRRIRAKISGTNECPRLNVFKSNTGLFLQLIDDAKGVTLASASSKEVKEKAKGMKKTELSMLLGKEFAEKIKALKIERIVFDRGGNRYHGRVKAVADGLREGGLSF</sequence>
<dbReference type="Proteomes" id="UP000034022">
    <property type="component" value="Unassembled WGS sequence"/>
</dbReference>
<name>A0A0G0JR41_9BACT</name>
<dbReference type="PANTHER" id="PTHR12899:SF3">
    <property type="entry name" value="LARGE RIBOSOMAL SUBUNIT PROTEIN UL18M"/>
    <property type="match status" value="1"/>
</dbReference>
<reference evidence="8 9" key="1">
    <citation type="journal article" date="2015" name="Nature">
        <title>rRNA introns, odd ribosomes, and small enigmatic genomes across a large radiation of phyla.</title>
        <authorList>
            <person name="Brown C.T."/>
            <person name="Hug L.A."/>
            <person name="Thomas B.C."/>
            <person name="Sharon I."/>
            <person name="Castelle C.J."/>
            <person name="Singh A."/>
            <person name="Wilkins M.J."/>
            <person name="Williams K.H."/>
            <person name="Banfield J.F."/>
        </authorList>
    </citation>
    <scope>NUCLEOTIDE SEQUENCE [LARGE SCALE GENOMIC DNA]</scope>
</reference>
<dbReference type="FunFam" id="3.30.420.100:FF:000001">
    <property type="entry name" value="50S ribosomal protein L18"/>
    <property type="match status" value="1"/>
</dbReference>
<evidence type="ECO:0000256" key="6">
    <source>
        <dbReference type="ARBA" id="ARBA00035197"/>
    </source>
</evidence>
<evidence type="ECO:0000256" key="4">
    <source>
        <dbReference type="ARBA" id="ARBA00022980"/>
    </source>
</evidence>
<organism evidence="8 9">
    <name type="scientific">Candidatus Falkowbacteria bacterium GW2011_GWE1_38_31</name>
    <dbReference type="NCBI Taxonomy" id="1618638"/>
    <lineage>
        <taxon>Bacteria</taxon>
        <taxon>Candidatus Falkowiibacteriota</taxon>
    </lineage>
</organism>
<proteinExistence type="inferred from homology"/>
<dbReference type="GO" id="GO:0003735">
    <property type="term" value="F:structural constituent of ribosome"/>
    <property type="evidence" value="ECO:0007669"/>
    <property type="project" value="InterPro"/>
</dbReference>
<comment type="caution">
    <text evidence="8">The sequence shown here is derived from an EMBL/GenBank/DDBJ whole genome shotgun (WGS) entry which is preliminary data.</text>
</comment>
<dbReference type="PATRIC" id="fig|1618638.3.peg.875"/>
<evidence type="ECO:0000313" key="8">
    <source>
        <dbReference type="EMBL" id="KKQ70048.1"/>
    </source>
</evidence>
<dbReference type="GO" id="GO:0022625">
    <property type="term" value="C:cytosolic large ribosomal subunit"/>
    <property type="evidence" value="ECO:0007669"/>
    <property type="project" value="TreeGrafter"/>
</dbReference>
<comment type="function">
    <text evidence="7">This is one of the proteins that bind and probably mediate the attachment of the 5S RNA into the large ribosomal subunit, where it forms part of the central protuberance.</text>
</comment>
<dbReference type="Pfam" id="PF00861">
    <property type="entry name" value="Ribosomal_L18p"/>
    <property type="match status" value="1"/>
</dbReference>
<dbReference type="CDD" id="cd00432">
    <property type="entry name" value="Ribosomal_L18_L5e"/>
    <property type="match status" value="1"/>
</dbReference>
<dbReference type="InterPro" id="IPR004389">
    <property type="entry name" value="Ribosomal_uL18_bac-type"/>
</dbReference>
<gene>
    <name evidence="7" type="primary">rplR</name>
    <name evidence="8" type="ORF">US91_C0007G0058</name>
</gene>
<keyword evidence="4 7" id="KW-0689">Ribosomal protein</keyword>
<evidence type="ECO:0000256" key="7">
    <source>
        <dbReference type="HAMAP-Rule" id="MF_01337"/>
    </source>
</evidence>
<dbReference type="AlphaFoldDB" id="A0A0G0JR41"/>
<dbReference type="InterPro" id="IPR057268">
    <property type="entry name" value="Ribosomal_L18"/>
</dbReference>
<evidence type="ECO:0000313" key="9">
    <source>
        <dbReference type="Proteomes" id="UP000034022"/>
    </source>
</evidence>
<dbReference type="SUPFAM" id="SSF53137">
    <property type="entry name" value="Translational machinery components"/>
    <property type="match status" value="1"/>
</dbReference>
<dbReference type="PANTHER" id="PTHR12899">
    <property type="entry name" value="39S RIBOSOMAL PROTEIN L18, MITOCHONDRIAL"/>
    <property type="match status" value="1"/>
</dbReference>
<protein>
    <recommendedName>
        <fullName evidence="6 7">Large ribosomal subunit protein uL18</fullName>
    </recommendedName>
</protein>
<dbReference type="NCBIfam" id="TIGR00060">
    <property type="entry name" value="L18_bact"/>
    <property type="match status" value="1"/>
</dbReference>
<dbReference type="GO" id="GO:0008097">
    <property type="term" value="F:5S rRNA binding"/>
    <property type="evidence" value="ECO:0007669"/>
    <property type="project" value="TreeGrafter"/>
</dbReference>
<comment type="similarity">
    <text evidence="1 7">Belongs to the universal ribosomal protein uL18 family.</text>
</comment>
<accession>A0A0G0JR41</accession>
<keyword evidence="2 7" id="KW-0699">rRNA-binding</keyword>
<dbReference type="InterPro" id="IPR005484">
    <property type="entry name" value="Ribosomal_uL18_bac/plant/anim"/>
</dbReference>
<dbReference type="Gene3D" id="3.30.420.100">
    <property type="match status" value="1"/>
</dbReference>
<evidence type="ECO:0000256" key="3">
    <source>
        <dbReference type="ARBA" id="ARBA00022884"/>
    </source>
</evidence>
<keyword evidence="3 7" id="KW-0694">RNA-binding</keyword>
<dbReference type="EMBL" id="LBUU01000007">
    <property type="protein sequence ID" value="KKQ70048.1"/>
    <property type="molecule type" value="Genomic_DNA"/>
</dbReference>